<dbReference type="AlphaFoldDB" id="A0A4Y2BQJ0"/>
<gene>
    <name evidence="1" type="ORF">AVEN_16832_1</name>
</gene>
<comment type="caution">
    <text evidence="1">The sequence shown here is derived from an EMBL/GenBank/DDBJ whole genome shotgun (WGS) entry which is preliminary data.</text>
</comment>
<accession>A0A4Y2BQJ0</accession>
<keyword evidence="2" id="KW-1185">Reference proteome</keyword>
<proteinExistence type="predicted"/>
<evidence type="ECO:0000313" key="1">
    <source>
        <dbReference type="EMBL" id="GBL94318.1"/>
    </source>
</evidence>
<evidence type="ECO:0000313" key="2">
    <source>
        <dbReference type="Proteomes" id="UP000499080"/>
    </source>
</evidence>
<reference evidence="1 2" key="1">
    <citation type="journal article" date="2019" name="Sci. Rep.">
        <title>Orb-weaving spider Araneus ventricosus genome elucidates the spidroin gene catalogue.</title>
        <authorList>
            <person name="Kono N."/>
            <person name="Nakamura H."/>
            <person name="Ohtoshi R."/>
            <person name="Moran D.A.P."/>
            <person name="Shinohara A."/>
            <person name="Yoshida Y."/>
            <person name="Fujiwara M."/>
            <person name="Mori M."/>
            <person name="Tomita M."/>
            <person name="Arakawa K."/>
        </authorList>
    </citation>
    <scope>NUCLEOTIDE SEQUENCE [LARGE SCALE GENOMIC DNA]</scope>
</reference>
<sequence>MSPHSPYIIQNTVVAACSDHECNDQSVVLIKTAQNRSVPKRIENPPILVINNLLVVISFDEIMPQNMRMMTRGQKRNHHQPKKFCKPHLPIVQSNTVLNLLMELSHKNGYPNECLKTKKQTGYS</sequence>
<protein>
    <submittedName>
        <fullName evidence="1">Uncharacterized protein</fullName>
    </submittedName>
</protein>
<name>A0A4Y2BQJ0_ARAVE</name>
<dbReference type="EMBL" id="BGPR01000101">
    <property type="protein sequence ID" value="GBL94318.1"/>
    <property type="molecule type" value="Genomic_DNA"/>
</dbReference>
<dbReference type="Proteomes" id="UP000499080">
    <property type="component" value="Unassembled WGS sequence"/>
</dbReference>
<organism evidence="1 2">
    <name type="scientific">Araneus ventricosus</name>
    <name type="common">Orbweaver spider</name>
    <name type="synonym">Epeira ventricosa</name>
    <dbReference type="NCBI Taxonomy" id="182803"/>
    <lineage>
        <taxon>Eukaryota</taxon>
        <taxon>Metazoa</taxon>
        <taxon>Ecdysozoa</taxon>
        <taxon>Arthropoda</taxon>
        <taxon>Chelicerata</taxon>
        <taxon>Arachnida</taxon>
        <taxon>Araneae</taxon>
        <taxon>Araneomorphae</taxon>
        <taxon>Entelegynae</taxon>
        <taxon>Araneoidea</taxon>
        <taxon>Araneidae</taxon>
        <taxon>Araneus</taxon>
    </lineage>
</organism>